<keyword evidence="4 5" id="KW-0720">Serine protease</keyword>
<dbReference type="Proteomes" id="UP000694501">
    <property type="component" value="Unassembled WGS sequence"/>
</dbReference>
<evidence type="ECO:0000256" key="4">
    <source>
        <dbReference type="ARBA" id="ARBA00022825"/>
    </source>
</evidence>
<keyword evidence="7" id="KW-0812">Transmembrane</keyword>
<evidence type="ECO:0000313" key="9">
    <source>
        <dbReference type="EMBL" id="MBU7600553.1"/>
    </source>
</evidence>
<dbReference type="PANTHER" id="PTHR43806:SF11">
    <property type="entry name" value="CEREVISIN-RELATED"/>
    <property type="match status" value="1"/>
</dbReference>
<feature type="domain" description="Peptidase S8/S53" evidence="8">
    <location>
        <begin position="59"/>
        <end position="304"/>
    </location>
</feature>
<dbReference type="EMBL" id="JAELVF020000004">
    <property type="protein sequence ID" value="MBU7600553.1"/>
    <property type="molecule type" value="Genomic_DNA"/>
</dbReference>
<keyword evidence="2 5" id="KW-0645">Protease</keyword>
<dbReference type="Gene3D" id="3.40.50.200">
    <property type="entry name" value="Peptidase S8/S53 domain"/>
    <property type="match status" value="1"/>
</dbReference>
<feature type="active site" description="Charge relay system" evidence="5">
    <location>
        <position position="68"/>
    </location>
</feature>
<evidence type="ECO:0000313" key="10">
    <source>
        <dbReference type="Proteomes" id="UP000694501"/>
    </source>
</evidence>
<feature type="region of interest" description="Disordered" evidence="6">
    <location>
        <begin position="334"/>
        <end position="369"/>
    </location>
</feature>
<keyword evidence="10" id="KW-1185">Reference proteome</keyword>
<dbReference type="RefSeq" id="WP_211040365.1">
    <property type="nucleotide sequence ID" value="NZ_JAELVF020000004.1"/>
</dbReference>
<dbReference type="GO" id="GO:0006508">
    <property type="term" value="P:proteolysis"/>
    <property type="evidence" value="ECO:0007669"/>
    <property type="project" value="UniProtKB-KW"/>
</dbReference>
<evidence type="ECO:0000256" key="3">
    <source>
        <dbReference type="ARBA" id="ARBA00022801"/>
    </source>
</evidence>
<dbReference type="GO" id="GO:0004252">
    <property type="term" value="F:serine-type endopeptidase activity"/>
    <property type="evidence" value="ECO:0007669"/>
    <property type="project" value="UniProtKB-UniRule"/>
</dbReference>
<evidence type="ECO:0000256" key="7">
    <source>
        <dbReference type="SAM" id="Phobius"/>
    </source>
</evidence>
<evidence type="ECO:0000256" key="6">
    <source>
        <dbReference type="SAM" id="MobiDB-lite"/>
    </source>
</evidence>
<dbReference type="AlphaFoldDB" id="A0A949JKP5"/>
<comment type="caution">
    <text evidence="9">The sequence shown here is derived from an EMBL/GenBank/DDBJ whole genome shotgun (WGS) entry which is preliminary data.</text>
</comment>
<dbReference type="InterPro" id="IPR036852">
    <property type="entry name" value="Peptidase_S8/S53_dom_sf"/>
</dbReference>
<feature type="active site" description="Charge relay system" evidence="5">
    <location>
        <position position="255"/>
    </location>
</feature>
<evidence type="ECO:0000256" key="2">
    <source>
        <dbReference type="ARBA" id="ARBA00022670"/>
    </source>
</evidence>
<evidence type="ECO:0000256" key="5">
    <source>
        <dbReference type="PROSITE-ProRule" id="PRU01240"/>
    </source>
</evidence>
<dbReference type="PANTHER" id="PTHR43806">
    <property type="entry name" value="PEPTIDASE S8"/>
    <property type="match status" value="1"/>
</dbReference>
<gene>
    <name evidence="9" type="ORF">JGS22_023710</name>
</gene>
<accession>A0A949JKP5</accession>
<proteinExistence type="inferred from homology"/>
<dbReference type="Pfam" id="PF00082">
    <property type="entry name" value="Peptidase_S8"/>
    <property type="match status" value="1"/>
</dbReference>
<keyword evidence="3 5" id="KW-0378">Hydrolase</keyword>
<evidence type="ECO:0000256" key="1">
    <source>
        <dbReference type="ARBA" id="ARBA00011073"/>
    </source>
</evidence>
<keyword evidence="7" id="KW-1133">Transmembrane helix</keyword>
<sequence length="403" mass="41910">MLKNPREPRFTARDLFGALLAALVAVGLIAPSAYAQEAKDLQWYLESMKAEEMWKTARGDGVTVAVIDSGVDRTVPELRGQVAGGKSFLGTGSPYRDPGSHGTTIAALISGTGKESGIHGLAPESKILALKTTDEFGIPGDMAAAINHAIDVGAKIINVSLGASQSGRGAKVQKAIDRANKEGVLIFASSGNAGDDTANYPAALPGVVAVAATDKQVQRLSSSQYGQHVSLSAPGGDLAVRCKKNTDICKNSGTSAASALASASAALIWSKYPDWTANQVLRVLIETAGKPVAGKIPSKYIGYGAVRPRIALADDSIDPGDPDKNPLFSKYYAKQEEKSDSSEEPDDGKSGSDISEEDQQAQGDASEKDSNSFLVPAVAVGAVAVLGAALAAVFLRRRTRVSR</sequence>
<dbReference type="SUPFAM" id="SSF52743">
    <property type="entry name" value="Subtilisin-like"/>
    <property type="match status" value="1"/>
</dbReference>
<dbReference type="PROSITE" id="PS51892">
    <property type="entry name" value="SUBTILASE"/>
    <property type="match status" value="1"/>
</dbReference>
<organism evidence="9 10">
    <name type="scientific">Streptomyces tardus</name>
    <dbReference type="NCBI Taxonomy" id="2780544"/>
    <lineage>
        <taxon>Bacteria</taxon>
        <taxon>Bacillati</taxon>
        <taxon>Actinomycetota</taxon>
        <taxon>Actinomycetes</taxon>
        <taxon>Kitasatosporales</taxon>
        <taxon>Streptomycetaceae</taxon>
        <taxon>Streptomyces</taxon>
    </lineage>
</organism>
<feature type="active site" description="Charge relay system" evidence="5">
    <location>
        <position position="101"/>
    </location>
</feature>
<name>A0A949JKP5_9ACTN</name>
<evidence type="ECO:0000259" key="8">
    <source>
        <dbReference type="Pfam" id="PF00082"/>
    </source>
</evidence>
<keyword evidence="7" id="KW-0472">Membrane</keyword>
<dbReference type="PRINTS" id="PR00723">
    <property type="entry name" value="SUBTILISIN"/>
</dbReference>
<dbReference type="InterPro" id="IPR050131">
    <property type="entry name" value="Peptidase_S8_subtilisin-like"/>
</dbReference>
<comment type="similarity">
    <text evidence="1 5">Belongs to the peptidase S8 family.</text>
</comment>
<dbReference type="InterPro" id="IPR015500">
    <property type="entry name" value="Peptidase_S8_subtilisin-rel"/>
</dbReference>
<protein>
    <submittedName>
        <fullName evidence="9">S8 family serine peptidase</fullName>
    </submittedName>
</protein>
<reference evidence="9" key="1">
    <citation type="submission" date="2021-06" db="EMBL/GenBank/DDBJ databases">
        <title>Sequencing of actinobacteria type strains.</title>
        <authorList>
            <person name="Nguyen G.-S."/>
            <person name="Wentzel A."/>
        </authorList>
    </citation>
    <scope>NUCLEOTIDE SEQUENCE</scope>
    <source>
        <strain evidence="9">P38-E01</strain>
    </source>
</reference>
<feature type="transmembrane region" description="Helical" evidence="7">
    <location>
        <begin position="373"/>
        <end position="395"/>
    </location>
</feature>
<dbReference type="InterPro" id="IPR000209">
    <property type="entry name" value="Peptidase_S8/S53_dom"/>
</dbReference>